<comment type="caution">
    <text evidence="1">The sequence shown here is derived from an EMBL/GenBank/DDBJ whole genome shotgun (WGS) entry which is preliminary data.</text>
</comment>
<name>K2JPS7_9GAMM</name>
<dbReference type="AlphaFoldDB" id="K2JPS7"/>
<sequence length="197" mass="22770">MVKNGIRFIDANLFNGSFEFFSIRAKYGWIGGSYDSTSSGKDIPMQVISIMNMKYLLILLLLINLTSCSTEEYKESLDSERFYGKEITLKSDIIAHGITLSTNYSGDVDYVVLMPEPGFNGPEVKFRKLIRSGVDFIITGKYFKKSMFGYDYYFLVTSRNEIGINNWKIFIKYEKNRENKNLGLDISTYKENKNQYN</sequence>
<gene>
    <name evidence="1" type="ORF">A10D4_13531</name>
</gene>
<accession>K2JPS7</accession>
<protein>
    <submittedName>
        <fullName evidence="1">Uncharacterized protein</fullName>
    </submittedName>
</protein>
<dbReference type="Proteomes" id="UP000014115">
    <property type="component" value="Unassembled WGS sequence"/>
</dbReference>
<dbReference type="EMBL" id="AMRG01000056">
    <property type="protein sequence ID" value="EKE77203.1"/>
    <property type="molecule type" value="Genomic_DNA"/>
</dbReference>
<organism evidence="1 2">
    <name type="scientific">Idiomarina xiamenensis 10-D-4</name>
    <dbReference type="NCBI Taxonomy" id="740709"/>
    <lineage>
        <taxon>Bacteria</taxon>
        <taxon>Pseudomonadati</taxon>
        <taxon>Pseudomonadota</taxon>
        <taxon>Gammaproteobacteria</taxon>
        <taxon>Alteromonadales</taxon>
        <taxon>Idiomarinaceae</taxon>
        <taxon>Idiomarina</taxon>
    </lineage>
</organism>
<evidence type="ECO:0000313" key="2">
    <source>
        <dbReference type="Proteomes" id="UP000014115"/>
    </source>
</evidence>
<evidence type="ECO:0000313" key="1">
    <source>
        <dbReference type="EMBL" id="EKE77203.1"/>
    </source>
</evidence>
<keyword evidence="2" id="KW-1185">Reference proteome</keyword>
<proteinExistence type="predicted"/>
<reference evidence="1 2" key="1">
    <citation type="journal article" date="2012" name="J. Bacteriol.">
        <title>Genome Sequence of Idiomarina xiamenensis Type Strain 10-D-4.</title>
        <authorList>
            <person name="Lai Q."/>
            <person name="Wang L."/>
            <person name="Wang W."/>
            <person name="Shao Z."/>
        </authorList>
    </citation>
    <scope>NUCLEOTIDE SEQUENCE [LARGE SCALE GENOMIC DNA]</scope>
    <source>
        <strain evidence="1 2">10-D-4</strain>
    </source>
</reference>